<dbReference type="EMBL" id="JAVFWO010000002">
    <property type="protein sequence ID" value="MDQ7877322.1"/>
    <property type="molecule type" value="Genomic_DNA"/>
</dbReference>
<keyword evidence="2" id="KW-1185">Reference proteome</keyword>
<dbReference type="RefSeq" id="WP_308866755.1">
    <property type="nucleotide sequence ID" value="NZ_JAVFWO010000002.1"/>
</dbReference>
<organism evidence="1 2">
    <name type="scientific">Microbacterium psychrotolerans</name>
    <dbReference type="NCBI Taxonomy" id="3068321"/>
    <lineage>
        <taxon>Bacteria</taxon>
        <taxon>Bacillati</taxon>
        <taxon>Actinomycetota</taxon>
        <taxon>Actinomycetes</taxon>
        <taxon>Micrococcales</taxon>
        <taxon>Microbacteriaceae</taxon>
        <taxon>Microbacterium</taxon>
    </lineage>
</organism>
<reference evidence="1 2" key="1">
    <citation type="submission" date="2023-08" db="EMBL/GenBank/DDBJ databases">
        <title>Microbacterium psychrotolerans sp. nov., a psychrotolerant bacterium isolated from soil in Heilongjiang Province, China.</title>
        <authorList>
            <person name="An P."/>
            <person name="Zhao D."/>
            <person name="Xiang H."/>
        </authorList>
    </citation>
    <scope>NUCLEOTIDE SEQUENCE [LARGE SCALE GENOMIC DNA]</scope>
    <source>
        <strain evidence="1 2">QXD-8</strain>
    </source>
</reference>
<evidence type="ECO:0000313" key="2">
    <source>
        <dbReference type="Proteomes" id="UP001235133"/>
    </source>
</evidence>
<comment type="caution">
    <text evidence="1">The sequence shown here is derived from an EMBL/GenBank/DDBJ whole genome shotgun (WGS) entry which is preliminary data.</text>
</comment>
<proteinExistence type="predicted"/>
<evidence type="ECO:0000313" key="1">
    <source>
        <dbReference type="EMBL" id="MDQ7877322.1"/>
    </source>
</evidence>
<accession>A0ABU0YYA5</accession>
<name>A0ABU0YYA5_9MICO</name>
<dbReference type="Proteomes" id="UP001235133">
    <property type="component" value="Unassembled WGS sequence"/>
</dbReference>
<protein>
    <submittedName>
        <fullName evidence="1">Uncharacterized protein</fullName>
    </submittedName>
</protein>
<gene>
    <name evidence="1" type="ORF">Q9R08_04960</name>
</gene>
<sequence length="58" mass="6359">MTALHGFLAGFADGYAGRARRRNQGAVYLRAYRRGVEARSRFENGGEDTAVLSVRGAR</sequence>